<evidence type="ECO:0000313" key="13">
    <source>
        <dbReference type="Proteomes" id="UP000654401"/>
    </source>
</evidence>
<comment type="similarity">
    <text evidence="2 8">Belongs to the type IA topoisomerase family.</text>
</comment>
<dbReference type="InterPro" id="IPR013826">
    <property type="entry name" value="Topo_IA_cen_sub3"/>
</dbReference>
<evidence type="ECO:0000259" key="11">
    <source>
        <dbReference type="PROSITE" id="PS52039"/>
    </source>
</evidence>
<dbReference type="EMBL" id="JACNFK010000026">
    <property type="protein sequence ID" value="MBC8519721.1"/>
    <property type="molecule type" value="Genomic_DNA"/>
</dbReference>
<dbReference type="CDD" id="cd03363">
    <property type="entry name" value="TOPRIM_TopoIA_TopoI"/>
    <property type="match status" value="1"/>
</dbReference>
<feature type="region of interest" description="Disordered" evidence="9">
    <location>
        <begin position="841"/>
        <end position="886"/>
    </location>
</feature>
<dbReference type="InterPro" id="IPR034149">
    <property type="entry name" value="TOPRIM_TopoI"/>
</dbReference>
<dbReference type="PROSITE" id="PS50880">
    <property type="entry name" value="TOPRIM"/>
    <property type="match status" value="1"/>
</dbReference>
<feature type="region of interest" description="Interaction with DNA" evidence="8">
    <location>
        <begin position="163"/>
        <end position="168"/>
    </location>
</feature>
<evidence type="ECO:0000256" key="1">
    <source>
        <dbReference type="ARBA" id="ARBA00000213"/>
    </source>
</evidence>
<dbReference type="Pfam" id="PF13368">
    <property type="entry name" value="Toprim_C_rpt"/>
    <property type="match status" value="3"/>
</dbReference>
<keyword evidence="4" id="KW-0460">Magnesium</keyword>
<feature type="site" description="Interaction with DNA" evidence="8">
    <location>
        <position position="143"/>
    </location>
</feature>
<comment type="function">
    <text evidence="8">Releases the supercoiling and torsional tension of DNA, which is introduced during the DNA replication and transcription, by transiently cleaving and rejoining one strand of the DNA duplex. Introduces a single-strand break via transesterification at a target site in duplex DNA. The scissile phosphodiester is attacked by the catalytic tyrosine of the enzyme, resulting in the formation of a DNA-(5'-phosphotyrosyl)-enzyme intermediate and the expulsion of a 3'-OH DNA strand. The free DNA strand then undergoes passage around the unbroken strand, thus removing DNA supercoils. Finally, in the religation step, the DNA 3'-OH attacks the covalent intermediate to expel the active-site tyrosine and restore the DNA phosphodiester backbone.</text>
</comment>
<comment type="caution">
    <text evidence="12">The sequence shown here is derived from an EMBL/GenBank/DDBJ whole genome shotgun (WGS) entry which is preliminary data.</text>
</comment>
<dbReference type="InterPro" id="IPR003601">
    <property type="entry name" value="Topo_IA_2"/>
</dbReference>
<dbReference type="SMART" id="SM00437">
    <property type="entry name" value="TOP1Ac"/>
    <property type="match status" value="1"/>
</dbReference>
<dbReference type="InterPro" id="IPR013824">
    <property type="entry name" value="Topo_IA_cen_sub1"/>
</dbReference>
<dbReference type="GO" id="GO:0046872">
    <property type="term" value="F:metal ion binding"/>
    <property type="evidence" value="ECO:0007669"/>
    <property type="project" value="UniProtKB-KW"/>
</dbReference>
<dbReference type="Gene3D" id="2.70.20.10">
    <property type="entry name" value="Topoisomerase I, domain 3"/>
    <property type="match status" value="1"/>
</dbReference>
<comment type="catalytic activity">
    <reaction evidence="1 8">
        <text>ATP-independent breakage of single-stranded DNA, followed by passage and rejoining.</text>
        <dbReference type="EC" id="5.6.2.1"/>
    </reaction>
</comment>
<dbReference type="InterPro" id="IPR023406">
    <property type="entry name" value="Topo_IA_AS"/>
</dbReference>
<dbReference type="Pfam" id="PF01751">
    <property type="entry name" value="Toprim"/>
    <property type="match status" value="1"/>
</dbReference>
<dbReference type="InterPro" id="IPR013825">
    <property type="entry name" value="Topo_IA_cen_sub2"/>
</dbReference>
<dbReference type="InterPro" id="IPR000380">
    <property type="entry name" value="Topo_IA"/>
</dbReference>
<dbReference type="Gene3D" id="1.10.460.10">
    <property type="entry name" value="Topoisomerase I, domain 2"/>
    <property type="match status" value="1"/>
</dbReference>
<dbReference type="HAMAP" id="MF_00952">
    <property type="entry name" value="Topoisom_1_prok"/>
    <property type="match status" value="1"/>
</dbReference>
<reference evidence="12 13" key="1">
    <citation type="submission" date="2020-08" db="EMBL/GenBank/DDBJ databases">
        <title>Bridging the membrane lipid divide: bacteria of the FCB group superphylum have the potential to synthesize archaeal ether lipids.</title>
        <authorList>
            <person name="Villanueva L."/>
            <person name="Von Meijenfeldt F.A.B."/>
            <person name="Westbye A.B."/>
            <person name="Yadav S."/>
            <person name="Hopmans E.C."/>
            <person name="Dutilh B.E."/>
            <person name="Sinninghe Damste J.S."/>
        </authorList>
    </citation>
    <scope>NUCLEOTIDE SEQUENCE [LARGE SCALE GENOMIC DNA]</scope>
    <source>
        <strain evidence="12">NIOZ-UU100</strain>
    </source>
</reference>
<feature type="site" description="Interaction with DNA" evidence="8">
    <location>
        <position position="139"/>
    </location>
</feature>
<dbReference type="NCBIfam" id="TIGR01051">
    <property type="entry name" value="topA_bact"/>
    <property type="match status" value="1"/>
</dbReference>
<feature type="site" description="Interaction with DNA" evidence="8">
    <location>
        <position position="140"/>
    </location>
</feature>
<dbReference type="SUPFAM" id="SSF56712">
    <property type="entry name" value="Prokaryotic type I DNA topoisomerase"/>
    <property type="match status" value="1"/>
</dbReference>
<dbReference type="CDD" id="cd00186">
    <property type="entry name" value="TOP1Ac"/>
    <property type="match status" value="1"/>
</dbReference>
<evidence type="ECO:0000256" key="8">
    <source>
        <dbReference type="HAMAP-Rule" id="MF_00952"/>
    </source>
</evidence>
<dbReference type="SMART" id="SM00493">
    <property type="entry name" value="TOPRIM"/>
    <property type="match status" value="1"/>
</dbReference>
<feature type="domain" description="Toprim" evidence="10">
    <location>
        <begin position="3"/>
        <end position="113"/>
    </location>
</feature>
<comment type="caution">
    <text evidence="8">Lacks conserved residue(s) required for the propagation of feature annotation.</text>
</comment>
<evidence type="ECO:0000256" key="6">
    <source>
        <dbReference type="ARBA" id="ARBA00023125"/>
    </source>
</evidence>
<evidence type="ECO:0000259" key="10">
    <source>
        <dbReference type="PROSITE" id="PS50880"/>
    </source>
</evidence>
<dbReference type="PANTHER" id="PTHR42785:SF1">
    <property type="entry name" value="DNA TOPOISOMERASE"/>
    <property type="match status" value="1"/>
</dbReference>
<dbReference type="PROSITE" id="PS00396">
    <property type="entry name" value="TOPO_IA_1"/>
    <property type="match status" value="1"/>
</dbReference>
<evidence type="ECO:0000256" key="3">
    <source>
        <dbReference type="ARBA" id="ARBA00022723"/>
    </source>
</evidence>
<dbReference type="PRINTS" id="PR00417">
    <property type="entry name" value="PRTPISMRASEI"/>
</dbReference>
<dbReference type="InterPro" id="IPR023405">
    <property type="entry name" value="Topo_IA_core_domain"/>
</dbReference>
<dbReference type="InterPro" id="IPR025589">
    <property type="entry name" value="Toprim_C_rpt"/>
</dbReference>
<evidence type="ECO:0000256" key="2">
    <source>
        <dbReference type="ARBA" id="ARBA00009446"/>
    </source>
</evidence>
<keyword evidence="7 8" id="KW-0413">Isomerase</keyword>
<keyword evidence="6 8" id="KW-0238">DNA-binding</keyword>
<dbReference type="PANTHER" id="PTHR42785">
    <property type="entry name" value="DNA TOPOISOMERASE, TYPE IA, CORE"/>
    <property type="match status" value="1"/>
</dbReference>
<dbReference type="GO" id="GO:0003917">
    <property type="term" value="F:DNA topoisomerase type I (single strand cut, ATP-independent) activity"/>
    <property type="evidence" value="ECO:0007669"/>
    <property type="project" value="UniProtKB-UniRule"/>
</dbReference>
<proteinExistence type="inferred from homology"/>
<feature type="domain" description="Topo IA-type catalytic" evidence="11">
    <location>
        <begin position="129"/>
        <end position="569"/>
    </location>
</feature>
<feature type="site" description="Interaction with DNA" evidence="8">
    <location>
        <position position="469"/>
    </location>
</feature>
<gene>
    <name evidence="8 12" type="primary">topA</name>
    <name evidence="12" type="ORF">H8D24_04855</name>
</gene>
<dbReference type="Proteomes" id="UP000654401">
    <property type="component" value="Unassembled WGS sequence"/>
</dbReference>
<dbReference type="GO" id="GO:0006265">
    <property type="term" value="P:DNA topological change"/>
    <property type="evidence" value="ECO:0007669"/>
    <property type="project" value="UniProtKB-UniRule"/>
</dbReference>
<dbReference type="Pfam" id="PF01131">
    <property type="entry name" value="Topoisom_bac"/>
    <property type="match status" value="1"/>
</dbReference>
<evidence type="ECO:0000256" key="4">
    <source>
        <dbReference type="ARBA" id="ARBA00022842"/>
    </source>
</evidence>
<dbReference type="AlphaFoldDB" id="A0A8J6TQA8"/>
<evidence type="ECO:0000256" key="9">
    <source>
        <dbReference type="SAM" id="MobiDB-lite"/>
    </source>
</evidence>
<organism evidence="12 13">
    <name type="scientific">Candidatus Thiopontia autotrophica</name>
    <dbReference type="NCBI Taxonomy" id="2841688"/>
    <lineage>
        <taxon>Bacteria</taxon>
        <taxon>Pseudomonadati</taxon>
        <taxon>Pseudomonadota</taxon>
        <taxon>Gammaproteobacteria</taxon>
        <taxon>Candidatus Thiopontia</taxon>
    </lineage>
</organism>
<feature type="site" description="Interaction with DNA" evidence="8">
    <location>
        <position position="286"/>
    </location>
</feature>
<dbReference type="PROSITE" id="PS52039">
    <property type="entry name" value="TOPO_IA_2"/>
    <property type="match status" value="1"/>
</dbReference>
<comment type="subunit">
    <text evidence="8">Monomer.</text>
</comment>
<name>A0A8J6TQA8_9GAMM</name>
<protein>
    <recommendedName>
        <fullName evidence="8">DNA topoisomerase 1</fullName>
        <ecNumber evidence="8">5.6.2.1</ecNumber>
    </recommendedName>
    <alternativeName>
        <fullName evidence="8">DNA topoisomerase I</fullName>
    </alternativeName>
</protein>
<dbReference type="InterPro" id="IPR005733">
    <property type="entry name" value="TopoI_bac-type"/>
</dbReference>
<dbReference type="InterPro" id="IPR003602">
    <property type="entry name" value="Topo_IA_DNA-bd_dom"/>
</dbReference>
<feature type="active site" description="O-(5'-phospho-DNA)-tyrosine intermediate" evidence="8">
    <location>
        <position position="284"/>
    </location>
</feature>
<dbReference type="Gene3D" id="3.40.50.140">
    <property type="match status" value="1"/>
</dbReference>
<dbReference type="SMART" id="SM00436">
    <property type="entry name" value="TOP1Bc"/>
    <property type="match status" value="1"/>
</dbReference>
<dbReference type="Gene3D" id="1.10.290.10">
    <property type="entry name" value="Topoisomerase I, domain 4"/>
    <property type="match status" value="1"/>
</dbReference>
<sequence>MSKNLVIVESPAKAKTIEKFLGEGFTVMSSYGHIRDLAGKGMSVDIANGFEPNYAVSEDKTKIINELKRASKKASMVWLASDEDREGEAIAWHLEEVLGLTENNSQRIVFHEITKSAILEAIKNPRCINRDLVDGQQARRILDRLVGFELSPVLWKKIQPGLSAGRVQSVAVRIVVEREREIEVFIPVSSFRITAQLSNQHSELIEARLPKDREGIEDAEGFLTRVKGATFQISKIEKKPAKRSPRAPFTTSALQQEASQRLGFSVRQTMMVAQRLYEAGKITYMRTDSVNLSEMAHEQAGEVIKSSFGPDYLQRRQYKTKSASAQEAHEAIRPTDLAKSEVKGEKNERRLYELIWQRTVASQMADARLERTTATIDISSVDESLVAKGEILVFDGFLKVYQDRGKEDAKRLPDISEGELLQLGVMRAQESFTRPPARFTEAGLVKKLEELGIGRPSTYAPTISTIQNRGYVTRGERDGVERTVRILALHVDEIINEDRVEMTGSDKGRLIPQDIAGVVTDFLVKHFSEVVDYNFTARVESEFDEIAAGELGWREMLAEFYEPFHKDIEGAADISREEASQTRQLGVDPKTGRPVSVKIGRFGTYAQIGTKDDEEKPLFAGLRPDQRKDSVTLEEVLPLFELPRQLGVTRDGETVMVNAGRFGPYAGFVDEEVRDYLLENEVKGIELVAQNVSIEPEDPHTIELEQVLDFITKKKESDAEKEIRLFEGSPVQVLNGRWGPFVTNGFKNVKPPADREPETLTLKECEALLDASDKERKRLSKQVYGGGFTLLREPETSPPDATLKVKEGKLDQALAMVEELDKLGKSVRLISANGAAAIRVANKRKATTSASKKKTAPKKKAVKKRAVKKKRAAKKKTAKKKAVKKV</sequence>
<keyword evidence="5 8" id="KW-0799">Topoisomerase</keyword>
<evidence type="ECO:0000256" key="7">
    <source>
        <dbReference type="ARBA" id="ARBA00023235"/>
    </source>
</evidence>
<dbReference type="InterPro" id="IPR013497">
    <property type="entry name" value="Topo_IA_cen"/>
</dbReference>
<dbReference type="InterPro" id="IPR028612">
    <property type="entry name" value="Topoisom_1_IA"/>
</dbReference>
<dbReference type="InterPro" id="IPR006171">
    <property type="entry name" value="TOPRIM_dom"/>
</dbReference>
<feature type="site" description="Interaction with DNA" evidence="8">
    <location>
        <position position="33"/>
    </location>
</feature>
<dbReference type="GO" id="GO:0003677">
    <property type="term" value="F:DNA binding"/>
    <property type="evidence" value="ECO:0007669"/>
    <property type="project" value="UniProtKB-KW"/>
</dbReference>
<keyword evidence="3" id="KW-0479">Metal-binding</keyword>
<evidence type="ECO:0000256" key="5">
    <source>
        <dbReference type="ARBA" id="ARBA00023029"/>
    </source>
</evidence>
<accession>A0A8J6TQA8</accession>
<dbReference type="EC" id="5.6.2.1" evidence="8"/>
<evidence type="ECO:0000313" key="12">
    <source>
        <dbReference type="EMBL" id="MBC8519721.1"/>
    </source>
</evidence>
<feature type="site" description="Interaction with DNA" evidence="8">
    <location>
        <position position="155"/>
    </location>
</feature>